<dbReference type="Proteomes" id="UP000712673">
    <property type="component" value="Unassembled WGS sequence"/>
</dbReference>
<proteinExistence type="predicted"/>
<feature type="domain" description="Sulphur oxidation protein SoxZ" evidence="1">
    <location>
        <begin position="8"/>
        <end position="99"/>
    </location>
</feature>
<organism evidence="2 3">
    <name type="scientific">Tectimicrobiota bacterium</name>
    <dbReference type="NCBI Taxonomy" id="2528274"/>
    <lineage>
        <taxon>Bacteria</taxon>
        <taxon>Pseudomonadati</taxon>
        <taxon>Nitrospinota/Tectimicrobiota group</taxon>
        <taxon>Candidatus Tectimicrobiota</taxon>
    </lineage>
</organism>
<sequence length="103" mass="11297">MANPMKIRATLRGAVTDVKVLMQHVMETGQRRDELGEVVPAHFIQTVTVSYSGATVLSAEWGPAISRHPFLSCTFRGGARGETVQIQWIDNQGAQSTDETIIQ</sequence>
<dbReference type="AlphaFoldDB" id="A0A937W3B6"/>
<evidence type="ECO:0000259" key="1">
    <source>
        <dbReference type="Pfam" id="PF08770"/>
    </source>
</evidence>
<reference evidence="2" key="1">
    <citation type="submission" date="2019-03" db="EMBL/GenBank/DDBJ databases">
        <title>Lake Tanganyika Metagenome-Assembled Genomes (MAGs).</title>
        <authorList>
            <person name="Tran P."/>
        </authorList>
    </citation>
    <scope>NUCLEOTIDE SEQUENCE</scope>
    <source>
        <strain evidence="2">K_DeepCast_65m_m2_066</strain>
    </source>
</reference>
<evidence type="ECO:0000313" key="2">
    <source>
        <dbReference type="EMBL" id="MBM3224619.1"/>
    </source>
</evidence>
<protein>
    <submittedName>
        <fullName evidence="2">Thiosulfate oxidation carrier complex protein SoxZ</fullName>
    </submittedName>
</protein>
<dbReference type="SUPFAM" id="SSF81296">
    <property type="entry name" value="E set domains"/>
    <property type="match status" value="1"/>
</dbReference>
<dbReference type="NCBIfam" id="TIGR04490">
    <property type="entry name" value="SoxZ_true"/>
    <property type="match status" value="1"/>
</dbReference>
<dbReference type="InterPro" id="IPR013783">
    <property type="entry name" value="Ig-like_fold"/>
</dbReference>
<accession>A0A937W3B6</accession>
<dbReference type="InterPro" id="IPR014880">
    <property type="entry name" value="SoxZ_dom"/>
</dbReference>
<name>A0A937W3B6_UNCTE</name>
<dbReference type="InterPro" id="IPR030995">
    <property type="entry name" value="SoxZ"/>
</dbReference>
<dbReference type="EMBL" id="VGLS01000367">
    <property type="protein sequence ID" value="MBM3224619.1"/>
    <property type="molecule type" value="Genomic_DNA"/>
</dbReference>
<dbReference type="Gene3D" id="2.60.40.10">
    <property type="entry name" value="Immunoglobulins"/>
    <property type="match status" value="1"/>
</dbReference>
<gene>
    <name evidence="2" type="primary">soxZ</name>
    <name evidence="2" type="ORF">FJZ47_12560</name>
</gene>
<evidence type="ECO:0000313" key="3">
    <source>
        <dbReference type="Proteomes" id="UP000712673"/>
    </source>
</evidence>
<dbReference type="Pfam" id="PF08770">
    <property type="entry name" value="SoxZ"/>
    <property type="match status" value="1"/>
</dbReference>
<dbReference type="InterPro" id="IPR014756">
    <property type="entry name" value="Ig_E-set"/>
</dbReference>
<comment type="caution">
    <text evidence="2">The sequence shown here is derived from an EMBL/GenBank/DDBJ whole genome shotgun (WGS) entry which is preliminary data.</text>
</comment>